<organism evidence="1 3">
    <name type="scientific">Sphingobium yanoikuyae</name>
    <name type="common">Sphingomonas yanoikuyae</name>
    <dbReference type="NCBI Taxonomy" id="13690"/>
    <lineage>
        <taxon>Bacteria</taxon>
        <taxon>Pseudomonadati</taxon>
        <taxon>Pseudomonadota</taxon>
        <taxon>Alphaproteobacteria</taxon>
        <taxon>Sphingomonadales</taxon>
        <taxon>Sphingomonadaceae</taxon>
        <taxon>Sphingobium</taxon>
    </lineage>
</organism>
<evidence type="ECO:0000313" key="3">
    <source>
        <dbReference type="Proteomes" id="UP000037029"/>
    </source>
</evidence>
<proteinExistence type="predicted"/>
<dbReference type="AlphaFoldDB" id="A0A0J9D4W1"/>
<dbReference type="Proteomes" id="UP000037029">
    <property type="component" value="Chromosome"/>
</dbReference>
<protein>
    <submittedName>
        <fullName evidence="1">Uncharacterized protein</fullName>
    </submittedName>
</protein>
<dbReference type="EMBL" id="QRAL01000003">
    <property type="protein sequence ID" value="RSU60787.1"/>
    <property type="molecule type" value="Genomic_DNA"/>
</dbReference>
<evidence type="ECO:0000313" key="2">
    <source>
        <dbReference type="EMBL" id="RSU60787.1"/>
    </source>
</evidence>
<dbReference type="Proteomes" id="UP000287401">
    <property type="component" value="Unassembled WGS sequence"/>
</dbReference>
<gene>
    <name evidence="1" type="ORF">BV87_07015</name>
    <name evidence="2" type="ORF">DAH51_03720</name>
</gene>
<evidence type="ECO:0000313" key="1">
    <source>
        <dbReference type="EMBL" id="ATP18161.1"/>
    </source>
</evidence>
<reference evidence="1 3" key="1">
    <citation type="submission" date="2017-04" db="EMBL/GenBank/DDBJ databases">
        <title>Characterization, genome and methylation analysis of a phthalic acid esters degrading strain Sphingobium yanoikuyae SHJ.</title>
        <authorList>
            <person name="Feng L."/>
        </authorList>
    </citation>
    <scope>NUCLEOTIDE SEQUENCE [LARGE SCALE GENOMIC DNA]</scope>
    <source>
        <strain evidence="1 3">SHJ</strain>
    </source>
</reference>
<sequence>MAILLYIMDATILRSTHSVEGKGVKALQGLNLPDSAGRARPTCLRVTCGDSRIFIFGRPVGRVSFLAIRPFSIGD</sequence>
<name>A0A0J9D4W1_SPHYA</name>
<evidence type="ECO:0000313" key="4">
    <source>
        <dbReference type="Proteomes" id="UP000287401"/>
    </source>
</evidence>
<accession>A0A0J9D4W1</accession>
<reference evidence="2 4" key="2">
    <citation type="submission" date="2018-07" db="EMBL/GenBank/DDBJ databases">
        <title>Genomic and Epidemiologic Investigation of an Indolent Hospital Outbreak.</title>
        <authorList>
            <person name="Johnson R.C."/>
            <person name="Deming C."/>
            <person name="Conlan S."/>
            <person name="Zellmer C.J."/>
            <person name="Michelin A.V."/>
            <person name="Lee-Lin S."/>
            <person name="Thomas P.J."/>
            <person name="Park M."/>
            <person name="Weingarten R.A."/>
            <person name="Less J."/>
            <person name="Dekker J.P."/>
            <person name="Frank K.M."/>
            <person name="Musser K.A."/>
            <person name="Mcquiston J.R."/>
            <person name="Henderson D.K."/>
            <person name="Lau A.F."/>
            <person name="Palmore T.N."/>
            <person name="Segre J.A."/>
        </authorList>
    </citation>
    <scope>NUCLEOTIDE SEQUENCE [LARGE SCALE GENOMIC DNA]</scope>
    <source>
        <strain evidence="2 4">SK-NIH.Env6_1116</strain>
    </source>
</reference>
<dbReference type="EMBL" id="CP020925">
    <property type="protein sequence ID" value="ATP18161.1"/>
    <property type="molecule type" value="Genomic_DNA"/>
</dbReference>